<feature type="domain" description="Methyltransferase" evidence="1">
    <location>
        <begin position="53"/>
        <end position="123"/>
    </location>
</feature>
<dbReference type="AlphaFoldDB" id="A0A2W5TPF8"/>
<comment type="caution">
    <text evidence="2">The sequence shown here is derived from an EMBL/GenBank/DDBJ whole genome shotgun (WGS) entry which is preliminary data.</text>
</comment>
<dbReference type="EMBL" id="QFQP01000002">
    <property type="protein sequence ID" value="PZR17460.1"/>
    <property type="molecule type" value="Genomic_DNA"/>
</dbReference>
<evidence type="ECO:0000313" key="2">
    <source>
        <dbReference type="EMBL" id="PZR17460.1"/>
    </source>
</evidence>
<dbReference type="Pfam" id="PF13649">
    <property type="entry name" value="Methyltransf_25"/>
    <property type="match status" value="1"/>
</dbReference>
<dbReference type="InterPro" id="IPR029063">
    <property type="entry name" value="SAM-dependent_MTases_sf"/>
</dbReference>
<accession>A0A2W5TPF8</accession>
<dbReference type="Proteomes" id="UP000249061">
    <property type="component" value="Unassembled WGS sequence"/>
</dbReference>
<dbReference type="InterPro" id="IPR041698">
    <property type="entry name" value="Methyltransf_25"/>
</dbReference>
<gene>
    <name evidence="2" type="ORF">DI536_03825</name>
</gene>
<evidence type="ECO:0000259" key="1">
    <source>
        <dbReference type="Pfam" id="PF13649"/>
    </source>
</evidence>
<reference evidence="2 3" key="1">
    <citation type="submission" date="2017-08" db="EMBL/GenBank/DDBJ databases">
        <title>Infants hospitalized years apart are colonized by the same room-sourced microbial strains.</title>
        <authorList>
            <person name="Brooks B."/>
            <person name="Olm M.R."/>
            <person name="Firek B.A."/>
            <person name="Baker R."/>
            <person name="Thomas B.C."/>
            <person name="Morowitz M.J."/>
            <person name="Banfield J.F."/>
        </authorList>
    </citation>
    <scope>NUCLEOTIDE SEQUENCE [LARGE SCALE GENOMIC DNA]</scope>
    <source>
        <strain evidence="2">S2_003_000_R2_14</strain>
    </source>
</reference>
<dbReference type="Gene3D" id="3.40.50.150">
    <property type="entry name" value="Vaccinia Virus protein VP39"/>
    <property type="match status" value="1"/>
</dbReference>
<evidence type="ECO:0000313" key="3">
    <source>
        <dbReference type="Proteomes" id="UP000249061"/>
    </source>
</evidence>
<organism evidence="2 3">
    <name type="scientific">Archangium gephyra</name>
    <dbReference type="NCBI Taxonomy" id="48"/>
    <lineage>
        <taxon>Bacteria</taxon>
        <taxon>Pseudomonadati</taxon>
        <taxon>Myxococcota</taxon>
        <taxon>Myxococcia</taxon>
        <taxon>Myxococcales</taxon>
        <taxon>Cystobacterineae</taxon>
        <taxon>Archangiaceae</taxon>
        <taxon>Archangium</taxon>
    </lineage>
</organism>
<sequence length="167" mass="18201">MERDAWLDRALGFPELPDDGAALPKDGVPYLPAPVASILEFVDRAQIAASDVVVDVGAGVGRAAALIRRLTGARVMAVEIQPQLVSLGRRHVPDIEFIEADAASCPVADAYFLYCPFSGARLERWLDSHRARVIGCVDLPLLARPWLRAEPGVAVDLYWGARNDKTR</sequence>
<proteinExistence type="predicted"/>
<name>A0A2W5TPF8_9BACT</name>
<protein>
    <recommendedName>
        <fullName evidence="1">Methyltransferase domain-containing protein</fullName>
    </recommendedName>
</protein>
<dbReference type="SUPFAM" id="SSF53335">
    <property type="entry name" value="S-adenosyl-L-methionine-dependent methyltransferases"/>
    <property type="match status" value="1"/>
</dbReference>